<comment type="caution">
    <text evidence="12">The sequence shown here is derived from an EMBL/GenBank/DDBJ whole genome shotgun (WGS) entry which is preliminary data.</text>
</comment>
<dbReference type="AlphaFoldDB" id="A0A0K9PAP5"/>
<evidence type="ECO:0000313" key="13">
    <source>
        <dbReference type="Proteomes" id="UP000036987"/>
    </source>
</evidence>
<evidence type="ECO:0000256" key="9">
    <source>
        <dbReference type="PIRSR" id="PIRSR602401-1"/>
    </source>
</evidence>
<evidence type="ECO:0000256" key="6">
    <source>
        <dbReference type="ARBA" id="ARBA00023002"/>
    </source>
</evidence>
<dbReference type="GO" id="GO:0020037">
    <property type="term" value="F:heme binding"/>
    <property type="evidence" value="ECO:0007669"/>
    <property type="project" value="InterPro"/>
</dbReference>
<dbReference type="GO" id="GO:0016705">
    <property type="term" value="F:oxidoreductase activity, acting on paired donors, with incorporation or reduction of molecular oxygen"/>
    <property type="evidence" value="ECO:0007669"/>
    <property type="project" value="InterPro"/>
</dbReference>
<keyword evidence="13" id="KW-1185">Reference proteome</keyword>
<keyword evidence="6 10" id="KW-0560">Oxidoreductase</keyword>
<dbReference type="PROSITE" id="PS00086">
    <property type="entry name" value="CYTOCHROME_P450"/>
    <property type="match status" value="1"/>
</dbReference>
<dbReference type="EMBL" id="LFYR01001054">
    <property type="protein sequence ID" value="KMZ65250.1"/>
    <property type="molecule type" value="Genomic_DNA"/>
</dbReference>
<keyword evidence="11" id="KW-1133">Transmembrane helix</keyword>
<dbReference type="InterPro" id="IPR001128">
    <property type="entry name" value="Cyt_P450"/>
</dbReference>
<dbReference type="InterPro" id="IPR002401">
    <property type="entry name" value="Cyt_P450_E_grp-I"/>
</dbReference>
<gene>
    <name evidence="12" type="ORF">ZOSMA_32G00340</name>
</gene>
<dbReference type="OrthoDB" id="2789670at2759"/>
<dbReference type="FunFam" id="1.10.630.10:FF:000207">
    <property type="entry name" value="Putative cytochrome P450 superfamily protein"/>
    <property type="match status" value="1"/>
</dbReference>
<proteinExistence type="inferred from homology"/>
<name>A0A0K9PAP5_ZOSMR</name>
<comment type="cofactor">
    <cofactor evidence="1 9">
        <name>heme</name>
        <dbReference type="ChEBI" id="CHEBI:30413"/>
    </cofactor>
</comment>
<dbReference type="Proteomes" id="UP000036987">
    <property type="component" value="Unassembled WGS sequence"/>
</dbReference>
<keyword evidence="5" id="KW-0521">NADP</keyword>
<keyword evidence="11" id="KW-0812">Transmembrane</keyword>
<accession>A0A0K9PAP5</accession>
<dbReference type="PRINTS" id="PR00463">
    <property type="entry name" value="EP450I"/>
</dbReference>
<evidence type="ECO:0000256" key="11">
    <source>
        <dbReference type="SAM" id="Phobius"/>
    </source>
</evidence>
<evidence type="ECO:0000256" key="3">
    <source>
        <dbReference type="ARBA" id="ARBA00022617"/>
    </source>
</evidence>
<dbReference type="OMA" id="HMAYNGR"/>
<evidence type="ECO:0000256" key="1">
    <source>
        <dbReference type="ARBA" id="ARBA00001971"/>
    </source>
</evidence>
<feature type="binding site" description="axial binding residue" evidence="9">
    <location>
        <position position="443"/>
    </location>
    <ligand>
        <name>heme</name>
        <dbReference type="ChEBI" id="CHEBI:30413"/>
    </ligand>
    <ligandPart>
        <name>Fe</name>
        <dbReference type="ChEBI" id="CHEBI:18248"/>
    </ligandPart>
</feature>
<protein>
    <recommendedName>
        <fullName evidence="14">Flavonoid 3'-monooxygenase</fullName>
    </recommendedName>
</protein>
<dbReference type="PANTHER" id="PTHR47944">
    <property type="entry name" value="CYTOCHROME P450 98A9"/>
    <property type="match status" value="1"/>
</dbReference>
<dbReference type="Pfam" id="PF00067">
    <property type="entry name" value="p450"/>
    <property type="match status" value="1"/>
</dbReference>
<dbReference type="PANTHER" id="PTHR47944:SF18">
    <property type="entry name" value="FLAVONOID 3'-MONOOXYGENASE"/>
    <property type="match status" value="1"/>
</dbReference>
<evidence type="ECO:0000256" key="2">
    <source>
        <dbReference type="ARBA" id="ARBA00010617"/>
    </source>
</evidence>
<reference evidence="13" key="1">
    <citation type="journal article" date="2016" name="Nature">
        <title>The genome of the seagrass Zostera marina reveals angiosperm adaptation to the sea.</title>
        <authorList>
            <person name="Olsen J.L."/>
            <person name="Rouze P."/>
            <person name="Verhelst B."/>
            <person name="Lin Y.-C."/>
            <person name="Bayer T."/>
            <person name="Collen J."/>
            <person name="Dattolo E."/>
            <person name="De Paoli E."/>
            <person name="Dittami S."/>
            <person name="Maumus F."/>
            <person name="Michel G."/>
            <person name="Kersting A."/>
            <person name="Lauritano C."/>
            <person name="Lohaus R."/>
            <person name="Toepel M."/>
            <person name="Tonon T."/>
            <person name="Vanneste K."/>
            <person name="Amirebrahimi M."/>
            <person name="Brakel J."/>
            <person name="Bostroem C."/>
            <person name="Chovatia M."/>
            <person name="Grimwood J."/>
            <person name="Jenkins J.W."/>
            <person name="Jueterbock A."/>
            <person name="Mraz A."/>
            <person name="Stam W.T."/>
            <person name="Tice H."/>
            <person name="Bornberg-Bauer E."/>
            <person name="Green P.J."/>
            <person name="Pearson G.A."/>
            <person name="Procaccini G."/>
            <person name="Duarte C.M."/>
            <person name="Schmutz J."/>
            <person name="Reusch T.B.H."/>
            <person name="Van de Peer Y."/>
        </authorList>
    </citation>
    <scope>NUCLEOTIDE SEQUENCE [LARGE SCALE GENOMIC DNA]</scope>
    <source>
        <strain evidence="13">cv. Finnish</strain>
    </source>
</reference>
<sequence>MEISTVFLLLSTLLSILLVYLFFSANSRSVRNLPPGPWGWPILGNLPQLGDKPHQTLASLARTYGPLFHLRYGVKDVIVTTSSSVASQFLKTFDANFSDRPPSTGADIHTYSYKDMIFVPYGSRWRMLRKLCFVHLFSNKAMHIFRRVREEEMALLVGRLKNTNGELVRLGEEVNVCVADVLGRAILGKRVFGVKGKGAETFKKLIMEMLEVGVFDIGDFIPGIGWLDIQGVVGKITDIHKRYDMFLDDIITEHERSQKDDGDLLSVMIGMKKKKEDLTGEGEMITDNVIKALLGDLFSAGTDTTSSTSEWALAELIRHPDILEHLQGEIDDVVGRDRLVSDTDLPNLPFLQAVVKEVFRLHPPTPLSLPRLASESCEIQGYHIPKNTMLIVNVWAIGRDPDIWTEPLEFRPSRFLPDGDHANIDVKGNDFEVIPFGAGRRICPGMSLGLKMVQFLTATLVHSFNWKLPDGEFPDKLNMEESFGMTLQRVVPLAAHPQPRLSSDAYKSS</sequence>
<dbReference type="PRINTS" id="PR00385">
    <property type="entry name" value="P450"/>
</dbReference>
<evidence type="ECO:0000256" key="4">
    <source>
        <dbReference type="ARBA" id="ARBA00022723"/>
    </source>
</evidence>
<dbReference type="GO" id="GO:0016491">
    <property type="term" value="F:oxidoreductase activity"/>
    <property type="evidence" value="ECO:0000318"/>
    <property type="project" value="GO_Central"/>
</dbReference>
<dbReference type="GO" id="GO:0004497">
    <property type="term" value="F:monooxygenase activity"/>
    <property type="evidence" value="ECO:0007669"/>
    <property type="project" value="UniProtKB-KW"/>
</dbReference>
<organism evidence="12 13">
    <name type="scientific">Zostera marina</name>
    <name type="common">Eelgrass</name>
    <dbReference type="NCBI Taxonomy" id="29655"/>
    <lineage>
        <taxon>Eukaryota</taxon>
        <taxon>Viridiplantae</taxon>
        <taxon>Streptophyta</taxon>
        <taxon>Embryophyta</taxon>
        <taxon>Tracheophyta</taxon>
        <taxon>Spermatophyta</taxon>
        <taxon>Magnoliopsida</taxon>
        <taxon>Liliopsida</taxon>
        <taxon>Zosteraceae</taxon>
        <taxon>Zostera</taxon>
    </lineage>
</organism>
<evidence type="ECO:0000256" key="8">
    <source>
        <dbReference type="ARBA" id="ARBA00023033"/>
    </source>
</evidence>
<dbReference type="GO" id="GO:0005506">
    <property type="term" value="F:iron ion binding"/>
    <property type="evidence" value="ECO:0007669"/>
    <property type="project" value="InterPro"/>
</dbReference>
<keyword evidence="8 10" id="KW-0503">Monooxygenase</keyword>
<evidence type="ECO:0000313" key="12">
    <source>
        <dbReference type="EMBL" id="KMZ65250.1"/>
    </source>
</evidence>
<comment type="similarity">
    <text evidence="2 10">Belongs to the cytochrome P450 family.</text>
</comment>
<evidence type="ECO:0008006" key="14">
    <source>
        <dbReference type="Google" id="ProtNLM"/>
    </source>
</evidence>
<dbReference type="InterPro" id="IPR017972">
    <property type="entry name" value="Cyt_P450_CS"/>
</dbReference>
<keyword evidence="3 9" id="KW-0349">Heme</keyword>
<keyword evidence="7 9" id="KW-0408">Iron</keyword>
<evidence type="ECO:0000256" key="7">
    <source>
        <dbReference type="ARBA" id="ARBA00023004"/>
    </source>
</evidence>
<dbReference type="STRING" id="29655.A0A0K9PAP5"/>
<evidence type="ECO:0000256" key="10">
    <source>
        <dbReference type="RuleBase" id="RU000461"/>
    </source>
</evidence>
<dbReference type="InterPro" id="IPR036396">
    <property type="entry name" value="Cyt_P450_sf"/>
</dbReference>
<dbReference type="Gene3D" id="1.10.630.10">
    <property type="entry name" value="Cytochrome P450"/>
    <property type="match status" value="1"/>
</dbReference>
<evidence type="ECO:0000256" key="5">
    <source>
        <dbReference type="ARBA" id="ARBA00022857"/>
    </source>
</evidence>
<keyword evidence="11" id="KW-0472">Membrane</keyword>
<keyword evidence="4 9" id="KW-0479">Metal-binding</keyword>
<feature type="transmembrane region" description="Helical" evidence="11">
    <location>
        <begin position="6"/>
        <end position="23"/>
    </location>
</feature>
<dbReference type="SUPFAM" id="SSF48264">
    <property type="entry name" value="Cytochrome P450"/>
    <property type="match status" value="1"/>
</dbReference>